<gene>
    <name evidence="2" type="ORF">BO78DRAFT_55434</name>
</gene>
<dbReference type="EMBL" id="KZ826331">
    <property type="protein sequence ID" value="PYI08993.1"/>
    <property type="molecule type" value="Genomic_DNA"/>
</dbReference>
<feature type="compositionally biased region" description="Basic and acidic residues" evidence="1">
    <location>
        <begin position="169"/>
        <end position="180"/>
    </location>
</feature>
<accession>A0A319FL57</accession>
<protein>
    <submittedName>
        <fullName evidence="2">Uncharacterized protein</fullName>
    </submittedName>
</protein>
<organism evidence="2 3">
    <name type="scientific">Aspergillus sclerotiicarbonarius (strain CBS 121057 / IBT 28362)</name>
    <dbReference type="NCBI Taxonomy" id="1448318"/>
    <lineage>
        <taxon>Eukaryota</taxon>
        <taxon>Fungi</taxon>
        <taxon>Dikarya</taxon>
        <taxon>Ascomycota</taxon>
        <taxon>Pezizomycotina</taxon>
        <taxon>Eurotiomycetes</taxon>
        <taxon>Eurotiomycetidae</taxon>
        <taxon>Eurotiales</taxon>
        <taxon>Aspergillaceae</taxon>
        <taxon>Aspergillus</taxon>
        <taxon>Aspergillus subgen. Circumdati</taxon>
    </lineage>
</organism>
<proteinExistence type="predicted"/>
<dbReference type="AlphaFoldDB" id="A0A319FL57"/>
<keyword evidence="3" id="KW-1185">Reference proteome</keyword>
<evidence type="ECO:0000313" key="2">
    <source>
        <dbReference type="EMBL" id="PYI08993.1"/>
    </source>
</evidence>
<feature type="region of interest" description="Disordered" evidence="1">
    <location>
        <begin position="140"/>
        <end position="180"/>
    </location>
</feature>
<dbReference type="VEuPathDB" id="FungiDB:BO78DRAFT_55434"/>
<dbReference type="Proteomes" id="UP000248423">
    <property type="component" value="Unassembled WGS sequence"/>
</dbReference>
<reference evidence="2 3" key="1">
    <citation type="submission" date="2018-02" db="EMBL/GenBank/DDBJ databases">
        <title>The genomes of Aspergillus section Nigri reveals drivers in fungal speciation.</title>
        <authorList>
            <consortium name="DOE Joint Genome Institute"/>
            <person name="Vesth T.C."/>
            <person name="Nybo J."/>
            <person name="Theobald S."/>
            <person name="Brandl J."/>
            <person name="Frisvad J.C."/>
            <person name="Nielsen K.F."/>
            <person name="Lyhne E.K."/>
            <person name="Kogle M.E."/>
            <person name="Kuo A."/>
            <person name="Riley R."/>
            <person name="Clum A."/>
            <person name="Nolan M."/>
            <person name="Lipzen A."/>
            <person name="Salamov A."/>
            <person name="Henrissat B."/>
            <person name="Wiebenga A."/>
            <person name="De vries R.P."/>
            <person name="Grigoriev I.V."/>
            <person name="Mortensen U.H."/>
            <person name="Andersen M.R."/>
            <person name="Baker S.E."/>
        </authorList>
    </citation>
    <scope>NUCLEOTIDE SEQUENCE [LARGE SCALE GENOMIC DNA]</scope>
    <source>
        <strain evidence="2 3">CBS 121057</strain>
    </source>
</reference>
<evidence type="ECO:0000313" key="3">
    <source>
        <dbReference type="Proteomes" id="UP000248423"/>
    </source>
</evidence>
<name>A0A319FL57_ASPSB</name>
<sequence length="180" mass="19627">MQLLGLGSRQQQQQHPPGWSVGAWFLGHEAGSWPGEDYRGEELRTSGGSGKPAWRDMAALVAARAAASHWWCHMTCSLSGRSEETRKPGCQDSRMRGWECITVMVDGVQRHVYPALLGKHDGGPNPMTCRSAGGCQSECPVPSVKDPDHPGSSRTRLCHGATRINSNRARPEPPDKRCDA</sequence>
<evidence type="ECO:0000256" key="1">
    <source>
        <dbReference type="SAM" id="MobiDB-lite"/>
    </source>
</evidence>